<sequence length="779" mass="87282">MKKEQHFQLTIKTGPAIQNRRAYLFGFFCSFLLFFFACGSFLLNFCLIFSPGFSFPSMAGLCTLFGLSGALLFSLRKSSSFALLFLAAWGILLLALFLLREDFSRQFFSAAGAVEKLVNAVYGLRLFPGYQDIVKDKWILCFFFAAFYLLLLFLTMLWKKRILFVLLLGVPILCSYLLEVNMPLMLFALPLGAFLLWRGAVSPQSVSRLWLLTVPLQGILFLTAAWLFTPMVSPWLFQSSEAFSDRINAVGNQLLFGEGSAPSVSSAQGDETAASGFSYEPQTDSQSITSNPPVYTSQTVLSIELSEAVSQTLYLRGFVGADYESFQWNPPGDEEWFTYAQSMGFSRQQAQDIYSLPVFAVSAENVLELSMDFPSAPAFTYLPLAGQGDSISLSESNRLSGRSSQRVTGQVFPLTLDTMGMVSLENFSQSSRGLVNAYESFCRSRYTSWDENEMGSVMEELNQLPVYSSMPEIPTDQDIQNAAEEIQNFLWSHAAYRLALEPFSSDTPLAQEILYEQRAGFCIHFATVGAQLFRMYGIPARYVSGYAVLPDSLSEDGQGNFIGEVRDSRAHAWVEIYTQNAGWVPVEVTPGSSFSAPETTPTPEETPEESPSPKNNPEEPAFDAGNGSKNASLLGTAAKIIKGLLFSALFLGIIFLVLLFIHRLLFRFRLGYYAGNPTQAYLTVFKNLIKLWELEFSIKIENPLEREYFRLLSEKLPESQKKDFTSLYAEAEALAYGQEKTTPKKLRNLRRFYLAQRKNYLSGKKGPEKLRILLISLFL</sequence>
<evidence type="ECO:0000313" key="5">
    <source>
        <dbReference type="Proteomes" id="UP000823893"/>
    </source>
</evidence>
<dbReference type="InterPro" id="IPR002931">
    <property type="entry name" value="Transglutaminase-like"/>
</dbReference>
<keyword evidence="2" id="KW-1133">Transmembrane helix</keyword>
<feature type="transmembrane region" description="Helical" evidence="2">
    <location>
        <begin position="208"/>
        <end position="228"/>
    </location>
</feature>
<feature type="domain" description="Transglutaminase-like" evidence="3">
    <location>
        <begin position="514"/>
        <end position="590"/>
    </location>
</feature>
<dbReference type="Proteomes" id="UP000823893">
    <property type="component" value="Unassembled WGS sequence"/>
</dbReference>
<evidence type="ECO:0000256" key="2">
    <source>
        <dbReference type="SAM" id="Phobius"/>
    </source>
</evidence>
<keyword evidence="2" id="KW-0472">Membrane</keyword>
<dbReference type="PANTHER" id="PTHR42736">
    <property type="entry name" value="PROTEIN-GLUTAMINE GAMMA-GLUTAMYLTRANSFERASE"/>
    <property type="match status" value="1"/>
</dbReference>
<feature type="compositionally biased region" description="Polar residues" evidence="1">
    <location>
        <begin position="280"/>
        <end position="291"/>
    </location>
</feature>
<feature type="transmembrane region" description="Helical" evidence="2">
    <location>
        <begin position="162"/>
        <end position="178"/>
    </location>
</feature>
<keyword evidence="2" id="KW-0812">Transmembrane</keyword>
<feature type="transmembrane region" description="Helical" evidence="2">
    <location>
        <begin position="184"/>
        <end position="201"/>
    </location>
</feature>
<dbReference type="Pfam" id="PF01841">
    <property type="entry name" value="Transglut_core"/>
    <property type="match status" value="1"/>
</dbReference>
<name>A0A9D2N2I5_9FIRM</name>
<reference evidence="4" key="1">
    <citation type="journal article" date="2021" name="PeerJ">
        <title>Extensive microbial diversity within the chicken gut microbiome revealed by metagenomics and culture.</title>
        <authorList>
            <person name="Gilroy R."/>
            <person name="Ravi A."/>
            <person name="Getino M."/>
            <person name="Pursley I."/>
            <person name="Horton D.L."/>
            <person name="Alikhan N.F."/>
            <person name="Baker D."/>
            <person name="Gharbi K."/>
            <person name="Hall N."/>
            <person name="Watson M."/>
            <person name="Adriaenssens E.M."/>
            <person name="Foster-Nyarko E."/>
            <person name="Jarju S."/>
            <person name="Secka A."/>
            <person name="Antonio M."/>
            <person name="Oren A."/>
            <person name="Chaudhuri R.R."/>
            <person name="La Ragione R."/>
            <person name="Hildebrand F."/>
            <person name="Pallen M.J."/>
        </authorList>
    </citation>
    <scope>NUCLEOTIDE SEQUENCE</scope>
    <source>
        <strain evidence="4">ChiSxjej6B18-287</strain>
    </source>
</reference>
<feature type="region of interest" description="Disordered" evidence="1">
    <location>
        <begin position="261"/>
        <end position="291"/>
    </location>
</feature>
<comment type="caution">
    <text evidence="4">The sequence shown here is derived from an EMBL/GenBank/DDBJ whole genome shotgun (WGS) entry which is preliminary data.</text>
</comment>
<feature type="transmembrane region" description="Helical" evidence="2">
    <location>
        <begin position="55"/>
        <end position="74"/>
    </location>
</feature>
<dbReference type="InterPro" id="IPR052901">
    <property type="entry name" value="Bact_TGase-like"/>
</dbReference>
<dbReference type="SUPFAM" id="SSF54001">
    <property type="entry name" value="Cysteine proteinases"/>
    <property type="match status" value="1"/>
</dbReference>
<dbReference type="Gene3D" id="3.10.620.30">
    <property type="match status" value="1"/>
</dbReference>
<proteinExistence type="predicted"/>
<feature type="region of interest" description="Disordered" evidence="1">
    <location>
        <begin position="592"/>
        <end position="626"/>
    </location>
</feature>
<reference evidence="4" key="2">
    <citation type="submission" date="2021-04" db="EMBL/GenBank/DDBJ databases">
        <authorList>
            <person name="Gilroy R."/>
        </authorList>
    </citation>
    <scope>NUCLEOTIDE SEQUENCE</scope>
    <source>
        <strain evidence="4">ChiSxjej6B18-287</strain>
    </source>
</reference>
<feature type="transmembrane region" description="Helical" evidence="2">
    <location>
        <begin position="81"/>
        <end position="99"/>
    </location>
</feature>
<dbReference type="InterPro" id="IPR038765">
    <property type="entry name" value="Papain-like_cys_pep_sf"/>
</dbReference>
<dbReference type="AlphaFoldDB" id="A0A9D2N2I5"/>
<protein>
    <submittedName>
        <fullName evidence="4">Transglutaminase-like domain-containing protein</fullName>
    </submittedName>
</protein>
<dbReference type="SMART" id="SM00460">
    <property type="entry name" value="TGc"/>
    <property type="match status" value="1"/>
</dbReference>
<organism evidence="4 5">
    <name type="scientific">Candidatus Blautia merdigallinarum</name>
    <dbReference type="NCBI Taxonomy" id="2838495"/>
    <lineage>
        <taxon>Bacteria</taxon>
        <taxon>Bacillati</taxon>
        <taxon>Bacillota</taxon>
        <taxon>Clostridia</taxon>
        <taxon>Lachnospirales</taxon>
        <taxon>Lachnospiraceae</taxon>
        <taxon>Blautia</taxon>
    </lineage>
</organism>
<gene>
    <name evidence="4" type="ORF">H9935_02725</name>
</gene>
<evidence type="ECO:0000256" key="1">
    <source>
        <dbReference type="SAM" id="MobiDB-lite"/>
    </source>
</evidence>
<accession>A0A9D2N2I5</accession>
<evidence type="ECO:0000259" key="3">
    <source>
        <dbReference type="SMART" id="SM00460"/>
    </source>
</evidence>
<feature type="transmembrane region" description="Helical" evidence="2">
    <location>
        <begin position="137"/>
        <end position="155"/>
    </location>
</feature>
<feature type="transmembrane region" description="Helical" evidence="2">
    <location>
        <begin position="640"/>
        <end position="661"/>
    </location>
</feature>
<feature type="transmembrane region" description="Helical" evidence="2">
    <location>
        <begin position="21"/>
        <end position="43"/>
    </location>
</feature>
<dbReference type="PANTHER" id="PTHR42736:SF1">
    <property type="entry name" value="PROTEIN-GLUTAMINE GAMMA-GLUTAMYLTRANSFERASE"/>
    <property type="match status" value="1"/>
</dbReference>
<evidence type="ECO:0000313" key="4">
    <source>
        <dbReference type="EMBL" id="HJC09711.1"/>
    </source>
</evidence>
<dbReference type="EMBL" id="DWWV01000033">
    <property type="protein sequence ID" value="HJC09711.1"/>
    <property type="molecule type" value="Genomic_DNA"/>
</dbReference>